<keyword evidence="1" id="KW-0472">Membrane</keyword>
<evidence type="ECO:0000313" key="2">
    <source>
        <dbReference type="EMBL" id="AET04909.1"/>
    </source>
</evidence>
<gene>
    <name evidence="2" type="ordered locus">MTR_8g095480</name>
</gene>
<reference evidence="3" key="3">
    <citation type="submission" date="2015-04" db="UniProtKB">
        <authorList>
            <consortium name="EnsemblPlants"/>
        </authorList>
    </citation>
    <scope>IDENTIFICATION</scope>
    <source>
        <strain evidence="3">cv. Jemalong A17</strain>
    </source>
</reference>
<evidence type="ECO:0000313" key="3">
    <source>
        <dbReference type="EnsemblPlants" id="AET04909"/>
    </source>
</evidence>
<proteinExistence type="predicted"/>
<dbReference type="Proteomes" id="UP000002051">
    <property type="component" value="Chromosome 8"/>
</dbReference>
<reference evidence="2 4" key="2">
    <citation type="journal article" date="2014" name="BMC Genomics">
        <title>An improved genome release (version Mt4.0) for the model legume Medicago truncatula.</title>
        <authorList>
            <person name="Tang H."/>
            <person name="Krishnakumar V."/>
            <person name="Bidwell S."/>
            <person name="Rosen B."/>
            <person name="Chan A."/>
            <person name="Zhou S."/>
            <person name="Gentzbittel L."/>
            <person name="Childs K.L."/>
            <person name="Yandell M."/>
            <person name="Gundlach H."/>
            <person name="Mayer K.F."/>
            <person name="Schwartz D.C."/>
            <person name="Town C.D."/>
        </authorList>
    </citation>
    <scope>GENOME REANNOTATION</scope>
    <source>
        <strain evidence="3 4">cv. Jemalong A17</strain>
    </source>
</reference>
<evidence type="ECO:0000313" key="4">
    <source>
        <dbReference type="Proteomes" id="UP000002051"/>
    </source>
</evidence>
<dbReference type="EnsemblPlants" id="AET04909">
    <property type="protein sequence ID" value="AET04909"/>
    <property type="gene ID" value="MTR_8g095480"/>
</dbReference>
<dbReference type="EMBL" id="CM001224">
    <property type="protein sequence ID" value="AET04909.1"/>
    <property type="molecule type" value="Genomic_DNA"/>
</dbReference>
<keyword evidence="4" id="KW-1185">Reference proteome</keyword>
<organism evidence="2 4">
    <name type="scientific">Medicago truncatula</name>
    <name type="common">Barrel medic</name>
    <name type="synonym">Medicago tribuloides</name>
    <dbReference type="NCBI Taxonomy" id="3880"/>
    <lineage>
        <taxon>Eukaryota</taxon>
        <taxon>Viridiplantae</taxon>
        <taxon>Streptophyta</taxon>
        <taxon>Embryophyta</taxon>
        <taxon>Tracheophyta</taxon>
        <taxon>Spermatophyta</taxon>
        <taxon>Magnoliopsida</taxon>
        <taxon>eudicotyledons</taxon>
        <taxon>Gunneridae</taxon>
        <taxon>Pentapetalae</taxon>
        <taxon>rosids</taxon>
        <taxon>fabids</taxon>
        <taxon>Fabales</taxon>
        <taxon>Fabaceae</taxon>
        <taxon>Papilionoideae</taxon>
        <taxon>50 kb inversion clade</taxon>
        <taxon>NPAAA clade</taxon>
        <taxon>Hologalegina</taxon>
        <taxon>IRL clade</taxon>
        <taxon>Trifolieae</taxon>
        <taxon>Medicago</taxon>
    </lineage>
</organism>
<protein>
    <submittedName>
        <fullName evidence="2">Transmembrane protein, putative</fullName>
    </submittedName>
</protein>
<dbReference type="PaxDb" id="3880-AET04909"/>
<dbReference type="AlphaFoldDB" id="G7LGI1"/>
<keyword evidence="1" id="KW-1133">Transmembrane helix</keyword>
<reference evidence="2 4" key="1">
    <citation type="journal article" date="2011" name="Nature">
        <title>The Medicago genome provides insight into the evolution of rhizobial symbioses.</title>
        <authorList>
            <person name="Young N.D."/>
            <person name="Debelle F."/>
            <person name="Oldroyd G.E."/>
            <person name="Geurts R."/>
            <person name="Cannon S.B."/>
            <person name="Udvardi M.K."/>
            <person name="Benedito V.A."/>
            <person name="Mayer K.F."/>
            <person name="Gouzy J."/>
            <person name="Schoof H."/>
            <person name="Van de Peer Y."/>
            <person name="Proost S."/>
            <person name="Cook D.R."/>
            <person name="Meyers B.C."/>
            <person name="Spannagl M."/>
            <person name="Cheung F."/>
            <person name="De Mita S."/>
            <person name="Krishnakumar V."/>
            <person name="Gundlach H."/>
            <person name="Zhou S."/>
            <person name="Mudge J."/>
            <person name="Bharti A.K."/>
            <person name="Murray J.D."/>
            <person name="Naoumkina M.A."/>
            <person name="Rosen B."/>
            <person name="Silverstein K.A."/>
            <person name="Tang H."/>
            <person name="Rombauts S."/>
            <person name="Zhao P.X."/>
            <person name="Zhou P."/>
            <person name="Barbe V."/>
            <person name="Bardou P."/>
            <person name="Bechner M."/>
            <person name="Bellec A."/>
            <person name="Berger A."/>
            <person name="Berges H."/>
            <person name="Bidwell S."/>
            <person name="Bisseling T."/>
            <person name="Choisne N."/>
            <person name="Couloux A."/>
            <person name="Denny R."/>
            <person name="Deshpande S."/>
            <person name="Dai X."/>
            <person name="Doyle J.J."/>
            <person name="Dudez A.M."/>
            <person name="Farmer A.D."/>
            <person name="Fouteau S."/>
            <person name="Franken C."/>
            <person name="Gibelin C."/>
            <person name="Gish J."/>
            <person name="Goldstein S."/>
            <person name="Gonzalez A.J."/>
            <person name="Green P.J."/>
            <person name="Hallab A."/>
            <person name="Hartog M."/>
            <person name="Hua A."/>
            <person name="Humphray S.J."/>
            <person name="Jeong D.H."/>
            <person name="Jing Y."/>
            <person name="Jocker A."/>
            <person name="Kenton S.M."/>
            <person name="Kim D.J."/>
            <person name="Klee K."/>
            <person name="Lai H."/>
            <person name="Lang C."/>
            <person name="Lin S."/>
            <person name="Macmil S.L."/>
            <person name="Magdelenat G."/>
            <person name="Matthews L."/>
            <person name="McCorrison J."/>
            <person name="Monaghan E.L."/>
            <person name="Mun J.H."/>
            <person name="Najar F.Z."/>
            <person name="Nicholson C."/>
            <person name="Noirot C."/>
            <person name="O'Bleness M."/>
            <person name="Paule C.R."/>
            <person name="Poulain J."/>
            <person name="Prion F."/>
            <person name="Qin B."/>
            <person name="Qu C."/>
            <person name="Retzel E.F."/>
            <person name="Riddle C."/>
            <person name="Sallet E."/>
            <person name="Samain S."/>
            <person name="Samson N."/>
            <person name="Sanders I."/>
            <person name="Saurat O."/>
            <person name="Scarpelli C."/>
            <person name="Schiex T."/>
            <person name="Segurens B."/>
            <person name="Severin A.J."/>
            <person name="Sherrier D.J."/>
            <person name="Shi R."/>
            <person name="Sims S."/>
            <person name="Singer S.R."/>
            <person name="Sinharoy S."/>
            <person name="Sterck L."/>
            <person name="Viollet A."/>
            <person name="Wang B.B."/>
            <person name="Wang K."/>
            <person name="Wang M."/>
            <person name="Wang X."/>
            <person name="Warfsmann J."/>
            <person name="Weissenbach J."/>
            <person name="White D.D."/>
            <person name="White J.D."/>
            <person name="Wiley G.B."/>
            <person name="Wincker P."/>
            <person name="Xing Y."/>
            <person name="Yang L."/>
            <person name="Yao Z."/>
            <person name="Ying F."/>
            <person name="Zhai J."/>
            <person name="Zhou L."/>
            <person name="Zuber A."/>
            <person name="Denarie J."/>
            <person name="Dixon R.A."/>
            <person name="May G.D."/>
            <person name="Schwartz D.C."/>
            <person name="Rogers J."/>
            <person name="Quetier F."/>
            <person name="Town C.D."/>
            <person name="Roe B.A."/>
        </authorList>
    </citation>
    <scope>NUCLEOTIDE SEQUENCE [LARGE SCALE GENOMIC DNA]</scope>
    <source>
        <strain evidence="2">A17</strain>
        <strain evidence="3 4">cv. Jemalong A17</strain>
    </source>
</reference>
<evidence type="ECO:0000256" key="1">
    <source>
        <dbReference type="SAM" id="Phobius"/>
    </source>
</evidence>
<dbReference type="HOGENOM" id="CLU_2726059_0_0_1"/>
<keyword evidence="1 2" id="KW-0812">Transmembrane</keyword>
<sequence>MGTKSFTLAKARVNHPMEDYHVVEFVPIEGKQIGFIICYFAMTTWGTLCLCTYRNIFQHFKETYLVCAHVCF</sequence>
<accession>G7LGI1</accession>
<name>G7LGI1_MEDTR</name>
<feature type="transmembrane region" description="Helical" evidence="1">
    <location>
        <begin position="33"/>
        <end position="53"/>
    </location>
</feature>